<dbReference type="EC" id="3.-.-.-" evidence="3"/>
<accession>A0ABW4FNP3</accession>
<feature type="chain" id="PRO_5045339824" evidence="1">
    <location>
        <begin position="22"/>
        <end position="376"/>
    </location>
</feature>
<gene>
    <name evidence="3" type="ORF">ACFSCY_20370</name>
</gene>
<dbReference type="PANTHER" id="PTHR46825:SF7">
    <property type="entry name" value="D-ALANYL-D-ALANINE CARBOXYPEPTIDASE"/>
    <property type="match status" value="1"/>
</dbReference>
<feature type="domain" description="Beta-lactamase-related" evidence="2">
    <location>
        <begin position="47"/>
        <end position="361"/>
    </location>
</feature>
<dbReference type="EMBL" id="JBHUCP010000015">
    <property type="protein sequence ID" value="MFD1531792.1"/>
    <property type="molecule type" value="Genomic_DNA"/>
</dbReference>
<comment type="caution">
    <text evidence="3">The sequence shown here is derived from an EMBL/GenBank/DDBJ whole genome shotgun (WGS) entry which is preliminary data.</text>
</comment>
<dbReference type="PROSITE" id="PS51257">
    <property type="entry name" value="PROKAR_LIPOPROTEIN"/>
    <property type="match status" value="1"/>
</dbReference>
<organism evidence="3 4">
    <name type="scientific">Pseudonocardia aurantiaca</name>
    <dbReference type="NCBI Taxonomy" id="75290"/>
    <lineage>
        <taxon>Bacteria</taxon>
        <taxon>Bacillati</taxon>
        <taxon>Actinomycetota</taxon>
        <taxon>Actinomycetes</taxon>
        <taxon>Pseudonocardiales</taxon>
        <taxon>Pseudonocardiaceae</taxon>
        <taxon>Pseudonocardia</taxon>
    </lineage>
</organism>
<dbReference type="InterPro" id="IPR050491">
    <property type="entry name" value="AmpC-like"/>
</dbReference>
<protein>
    <submittedName>
        <fullName evidence="3">Serine hydrolase domain-containing protein</fullName>
        <ecNumber evidence="3">3.-.-.-</ecNumber>
    </submittedName>
</protein>
<dbReference type="InterPro" id="IPR012338">
    <property type="entry name" value="Beta-lactam/transpept-like"/>
</dbReference>
<keyword evidence="4" id="KW-1185">Reference proteome</keyword>
<dbReference type="InterPro" id="IPR001466">
    <property type="entry name" value="Beta-lactam-related"/>
</dbReference>
<dbReference type="PANTHER" id="PTHR46825">
    <property type="entry name" value="D-ALANYL-D-ALANINE-CARBOXYPEPTIDASE/ENDOPEPTIDASE AMPH"/>
    <property type="match status" value="1"/>
</dbReference>
<evidence type="ECO:0000313" key="4">
    <source>
        <dbReference type="Proteomes" id="UP001597145"/>
    </source>
</evidence>
<dbReference type="Pfam" id="PF00144">
    <property type="entry name" value="Beta-lactamase"/>
    <property type="match status" value="1"/>
</dbReference>
<dbReference type="GO" id="GO:0016787">
    <property type="term" value="F:hydrolase activity"/>
    <property type="evidence" value="ECO:0007669"/>
    <property type="project" value="UniProtKB-KW"/>
</dbReference>
<reference evidence="4" key="1">
    <citation type="journal article" date="2019" name="Int. J. Syst. Evol. Microbiol.">
        <title>The Global Catalogue of Microorganisms (GCM) 10K type strain sequencing project: providing services to taxonomists for standard genome sequencing and annotation.</title>
        <authorList>
            <consortium name="The Broad Institute Genomics Platform"/>
            <consortium name="The Broad Institute Genome Sequencing Center for Infectious Disease"/>
            <person name="Wu L."/>
            <person name="Ma J."/>
        </authorList>
    </citation>
    <scope>NUCLEOTIDE SEQUENCE [LARGE SCALE GENOMIC DNA]</scope>
    <source>
        <strain evidence="4">JCM 12165</strain>
    </source>
</reference>
<dbReference type="RefSeq" id="WP_343983949.1">
    <property type="nucleotide sequence ID" value="NZ_BAAAJG010000016.1"/>
</dbReference>
<sequence length="376" mass="38571">MLKRRTIVALGLVGLVTTGCATSEAQGPAVAPATRAAVQAQLDALTGAGVVGGLATVRRGGETVEVRSGVGDLAAGNPIPATTQQVRVGSITKSFTAVMVLQLVGEGRVDLDAPIDTYLPGLITEPGFDAGTVTVRQILQHRSGLAEFSDDPRGNELAAARTGVTITPDEILGVLNGKPAQFPAGTEFRYTNANYIVAGMLVERVTGRPYAEELQHRILTPLGLADTYLPPAGERAIRGPHPKGYQPEGDGLTDVSEIEPSVPWAAGAIVSTGADIDAFYLALLDGRLLGPVQLDDMVTGSPDAMGPGFGYGIGLTTFQLACPGGGTVDAVGHSGGISGYYSFGAATTTGGAVTYAFTSPPEEVPDMRALLTPALC</sequence>
<keyword evidence="1" id="KW-0732">Signal</keyword>
<proteinExistence type="predicted"/>
<dbReference type="SUPFAM" id="SSF56601">
    <property type="entry name" value="beta-lactamase/transpeptidase-like"/>
    <property type="match status" value="1"/>
</dbReference>
<dbReference type="Proteomes" id="UP001597145">
    <property type="component" value="Unassembled WGS sequence"/>
</dbReference>
<feature type="signal peptide" evidence="1">
    <location>
        <begin position="1"/>
        <end position="21"/>
    </location>
</feature>
<evidence type="ECO:0000313" key="3">
    <source>
        <dbReference type="EMBL" id="MFD1531792.1"/>
    </source>
</evidence>
<name>A0ABW4FNP3_9PSEU</name>
<keyword evidence="3" id="KW-0378">Hydrolase</keyword>
<evidence type="ECO:0000256" key="1">
    <source>
        <dbReference type="SAM" id="SignalP"/>
    </source>
</evidence>
<dbReference type="Gene3D" id="3.40.710.10">
    <property type="entry name" value="DD-peptidase/beta-lactamase superfamily"/>
    <property type="match status" value="1"/>
</dbReference>
<evidence type="ECO:0000259" key="2">
    <source>
        <dbReference type="Pfam" id="PF00144"/>
    </source>
</evidence>